<dbReference type="PANTHER" id="PTHR43335:SF8">
    <property type="entry name" value="ABC TRANSPORTER, ATP-BINDING PROTEIN"/>
    <property type="match status" value="1"/>
</dbReference>
<dbReference type="PROSITE" id="PS00211">
    <property type="entry name" value="ABC_TRANSPORTER_1"/>
    <property type="match status" value="1"/>
</dbReference>
<protein>
    <submittedName>
        <fullName evidence="6">Daunorubicin/doxorubicin resistance ATP-binding protein DrrA</fullName>
        <ecNumber evidence="6">3.6.3.-</ecNumber>
    </submittedName>
</protein>
<dbReference type="SUPFAM" id="SSF52540">
    <property type="entry name" value="P-loop containing nucleoside triphosphate hydrolases"/>
    <property type="match status" value="1"/>
</dbReference>
<sequence>MTEYVIETYDLTKKFKKEYGVNSINMKVERGKIYGLLGKNGAGKTTTMSMLLSLSNPTSGEIHIFGKDIKKHPKEIYPRIGSILETPGFYENLTGEENLKIFTKLRGVYNKKNIKSALKMVSLDGEKDKIFKKYSLGMKQRLAIAASIVHNPDLLILDEPINGLDPIGIKEMRNLFKKLVDEFGITILISSHILSEIEHIADVIAIMDNGELIEEINIQELHNKADKYINLETSDIEKSIEILGECGLKENIDFVRNYDNPNAIKLLSNFDNRAEIVKVLVLNKISIFRLELIEESLEDYFTNLLDTHVYVQ</sequence>
<evidence type="ECO:0000259" key="5">
    <source>
        <dbReference type="PROSITE" id="PS50893"/>
    </source>
</evidence>
<evidence type="ECO:0000313" key="7">
    <source>
        <dbReference type="Proteomes" id="UP000245577"/>
    </source>
</evidence>
<dbReference type="SMART" id="SM00382">
    <property type="entry name" value="AAA"/>
    <property type="match status" value="1"/>
</dbReference>
<keyword evidence="4 6" id="KW-0067">ATP-binding</keyword>
<dbReference type="EMBL" id="MZGU01000003">
    <property type="protein sequence ID" value="PWB86641.1"/>
    <property type="molecule type" value="Genomic_DNA"/>
</dbReference>
<evidence type="ECO:0000256" key="1">
    <source>
        <dbReference type="ARBA" id="ARBA00005417"/>
    </source>
</evidence>
<dbReference type="Proteomes" id="UP000245577">
    <property type="component" value="Unassembled WGS sequence"/>
</dbReference>
<keyword evidence="6" id="KW-0378">Hydrolase</keyword>
<dbReference type="Gene3D" id="3.40.50.300">
    <property type="entry name" value="P-loop containing nucleotide triphosphate hydrolases"/>
    <property type="match status" value="1"/>
</dbReference>
<dbReference type="PROSITE" id="PS50893">
    <property type="entry name" value="ABC_TRANSPORTER_2"/>
    <property type="match status" value="1"/>
</dbReference>
<keyword evidence="7" id="KW-1185">Reference proteome</keyword>
<reference evidence="6 7" key="1">
    <citation type="submission" date="2017-03" db="EMBL/GenBank/DDBJ databases">
        <title>Genome sequence of Methanobrevibacter wosei.</title>
        <authorList>
            <person name="Poehlein A."/>
            <person name="Seedorf H."/>
            <person name="Daniel R."/>
        </authorList>
    </citation>
    <scope>NUCLEOTIDE SEQUENCE [LARGE SCALE GENOMIC DNA]</scope>
    <source>
        <strain evidence="6 7">DSM 11979</strain>
    </source>
</reference>
<evidence type="ECO:0000256" key="4">
    <source>
        <dbReference type="ARBA" id="ARBA00022840"/>
    </source>
</evidence>
<dbReference type="Pfam" id="PF00005">
    <property type="entry name" value="ABC_tran"/>
    <property type="match status" value="1"/>
</dbReference>
<evidence type="ECO:0000256" key="2">
    <source>
        <dbReference type="ARBA" id="ARBA00022448"/>
    </source>
</evidence>
<dbReference type="InterPro" id="IPR027417">
    <property type="entry name" value="P-loop_NTPase"/>
</dbReference>
<comment type="caution">
    <text evidence="6">The sequence shown here is derived from an EMBL/GenBank/DDBJ whole genome shotgun (WGS) entry which is preliminary data.</text>
</comment>
<dbReference type="InterPro" id="IPR003439">
    <property type="entry name" value="ABC_transporter-like_ATP-bd"/>
</dbReference>
<dbReference type="InterPro" id="IPR003593">
    <property type="entry name" value="AAA+_ATPase"/>
</dbReference>
<dbReference type="InterPro" id="IPR017871">
    <property type="entry name" value="ABC_transporter-like_CS"/>
</dbReference>
<dbReference type="CDD" id="cd03268">
    <property type="entry name" value="ABC_BcrA_bacitracin_resist"/>
    <property type="match status" value="1"/>
</dbReference>
<dbReference type="EC" id="3.6.3.-" evidence="6"/>
<evidence type="ECO:0000313" key="6">
    <source>
        <dbReference type="EMBL" id="PWB86641.1"/>
    </source>
</evidence>
<feature type="domain" description="ABC transporter" evidence="5">
    <location>
        <begin position="6"/>
        <end position="234"/>
    </location>
</feature>
<proteinExistence type="inferred from homology"/>
<accession>A0A2U1S8L0</accession>
<dbReference type="OrthoDB" id="31298at2157"/>
<gene>
    <name evidence="6" type="primary">drrA_1</name>
    <name evidence="6" type="ORF">MBBWO_03540</name>
</gene>
<dbReference type="PANTHER" id="PTHR43335">
    <property type="entry name" value="ABC TRANSPORTER, ATP-BINDING PROTEIN"/>
    <property type="match status" value="1"/>
</dbReference>
<dbReference type="GO" id="GO:0005524">
    <property type="term" value="F:ATP binding"/>
    <property type="evidence" value="ECO:0007669"/>
    <property type="project" value="UniProtKB-KW"/>
</dbReference>
<keyword evidence="2" id="KW-0813">Transport</keyword>
<name>A0A2U1S8L0_9EURY</name>
<dbReference type="RefSeq" id="WP_116669176.1">
    <property type="nucleotide sequence ID" value="NZ_MZGU01000003.1"/>
</dbReference>
<comment type="similarity">
    <text evidence="1">Belongs to the ABC transporter superfamily.</text>
</comment>
<keyword evidence="3" id="KW-0547">Nucleotide-binding</keyword>
<dbReference type="AlphaFoldDB" id="A0A2U1S8L0"/>
<dbReference type="GO" id="GO:0016887">
    <property type="term" value="F:ATP hydrolysis activity"/>
    <property type="evidence" value="ECO:0007669"/>
    <property type="project" value="InterPro"/>
</dbReference>
<evidence type="ECO:0000256" key="3">
    <source>
        <dbReference type="ARBA" id="ARBA00022741"/>
    </source>
</evidence>
<organism evidence="6 7">
    <name type="scientific">Methanobrevibacter woesei</name>
    <dbReference type="NCBI Taxonomy" id="190976"/>
    <lineage>
        <taxon>Archaea</taxon>
        <taxon>Methanobacteriati</taxon>
        <taxon>Methanobacteriota</taxon>
        <taxon>Methanomada group</taxon>
        <taxon>Methanobacteria</taxon>
        <taxon>Methanobacteriales</taxon>
        <taxon>Methanobacteriaceae</taxon>
        <taxon>Methanobrevibacter</taxon>
    </lineage>
</organism>